<evidence type="ECO:0008006" key="4">
    <source>
        <dbReference type="Google" id="ProtNLM"/>
    </source>
</evidence>
<comment type="caution">
    <text evidence="2">The sequence shown here is derived from an EMBL/GenBank/DDBJ whole genome shotgun (WGS) entry which is preliminary data.</text>
</comment>
<keyword evidence="3" id="KW-1185">Reference proteome</keyword>
<evidence type="ECO:0000256" key="1">
    <source>
        <dbReference type="SAM" id="Phobius"/>
    </source>
</evidence>
<keyword evidence="1" id="KW-1133">Transmembrane helix</keyword>
<dbReference type="EMBL" id="JAMYWC010000005">
    <property type="protein sequence ID" value="MCP1174490.1"/>
    <property type="molecule type" value="Genomic_DNA"/>
</dbReference>
<reference evidence="3" key="1">
    <citation type="journal article" date="2023" name="Front. Microbiol.">
        <title>Ralstonia chuxiongensis sp. nov., Ralstonia mojiangensis sp. nov., and Ralstonia soli sp. nov., isolated from tobacco fields, are three novel species in the family Burkholderiaceae.</title>
        <authorList>
            <person name="Lu C.H."/>
            <person name="Zhang Y.Y."/>
            <person name="Jiang N."/>
            <person name="Chen W."/>
            <person name="Shao X."/>
            <person name="Zhao Z.M."/>
            <person name="Lu W.L."/>
            <person name="Hu X."/>
            <person name="Xi Y.X."/>
            <person name="Zou S.Y."/>
            <person name="Wei Q.J."/>
            <person name="Lin Z.L."/>
            <person name="Gong L."/>
            <person name="Gai X.T."/>
            <person name="Zhang L.Q."/>
            <person name="Li J.Y."/>
            <person name="Jin Y."/>
            <person name="Xia Z.Y."/>
        </authorList>
    </citation>
    <scope>NUCLEOTIDE SEQUENCE [LARGE SCALE GENOMIC DNA]</scope>
    <source>
        <strain evidence="3">21YRMH01-3</strain>
    </source>
</reference>
<evidence type="ECO:0000313" key="2">
    <source>
        <dbReference type="EMBL" id="MCP1174490.1"/>
    </source>
</evidence>
<dbReference type="Proteomes" id="UP001162793">
    <property type="component" value="Unassembled WGS sequence"/>
</dbReference>
<accession>A0AA41WSR0</accession>
<evidence type="ECO:0000313" key="3">
    <source>
        <dbReference type="Proteomes" id="UP001162793"/>
    </source>
</evidence>
<dbReference type="RefSeq" id="WP_253539956.1">
    <property type="nucleotide sequence ID" value="NZ_JAMYWC010000005.1"/>
</dbReference>
<feature type="transmembrane region" description="Helical" evidence="1">
    <location>
        <begin position="21"/>
        <end position="44"/>
    </location>
</feature>
<name>A0AA41WSR0_9RALS</name>
<keyword evidence="1" id="KW-0812">Transmembrane</keyword>
<gene>
    <name evidence="2" type="ORF">NKG59_19180</name>
</gene>
<sequence>MNDVQKPPKRRGPRNQVKSWLLRPGTIKMAFAIVRLIALIAKVIDLF</sequence>
<organism evidence="2 3">
    <name type="scientific">Ralstonia chuxiongensis</name>
    <dbReference type="NCBI Taxonomy" id="2957504"/>
    <lineage>
        <taxon>Bacteria</taxon>
        <taxon>Pseudomonadati</taxon>
        <taxon>Pseudomonadota</taxon>
        <taxon>Betaproteobacteria</taxon>
        <taxon>Burkholderiales</taxon>
        <taxon>Burkholderiaceae</taxon>
        <taxon>Ralstonia</taxon>
    </lineage>
</organism>
<keyword evidence="1" id="KW-0472">Membrane</keyword>
<protein>
    <recommendedName>
        <fullName evidence="4">Transmembrane protein</fullName>
    </recommendedName>
</protein>
<proteinExistence type="predicted"/>
<dbReference type="AlphaFoldDB" id="A0AA41WSR0"/>